<dbReference type="Gene3D" id="3.40.140.10">
    <property type="entry name" value="Cytidine Deaminase, domain 2"/>
    <property type="match status" value="1"/>
</dbReference>
<dbReference type="Gene3D" id="3.40.50.720">
    <property type="entry name" value="NAD(P)-binding Rossmann-like Domain"/>
    <property type="match status" value="1"/>
</dbReference>
<evidence type="ECO:0000256" key="5">
    <source>
        <dbReference type="ARBA" id="ARBA00023049"/>
    </source>
</evidence>
<accession>A0A4Q5LNN4</accession>
<comment type="caution">
    <text evidence="8">The sequence shown here is derived from an EMBL/GenBank/DDBJ whole genome shotgun (WGS) entry which is preliminary data.</text>
</comment>
<evidence type="ECO:0000256" key="2">
    <source>
        <dbReference type="ARBA" id="ARBA00022723"/>
    </source>
</evidence>
<dbReference type="Pfam" id="PF14457">
    <property type="entry name" value="Prok-E2_A"/>
    <property type="match status" value="1"/>
</dbReference>
<keyword evidence="1" id="KW-0645">Protease</keyword>
<evidence type="ECO:0000313" key="9">
    <source>
        <dbReference type="Proteomes" id="UP000293331"/>
    </source>
</evidence>
<dbReference type="OrthoDB" id="517279at2"/>
<evidence type="ECO:0000256" key="4">
    <source>
        <dbReference type="ARBA" id="ARBA00022833"/>
    </source>
</evidence>
<dbReference type="GO" id="GO:0061503">
    <property type="term" value="F:tRNA threonylcarbamoyladenosine dehydratase"/>
    <property type="evidence" value="ECO:0007669"/>
    <property type="project" value="TreeGrafter"/>
</dbReference>
<keyword evidence="4" id="KW-0862">Zinc</keyword>
<dbReference type="SUPFAM" id="SSF102712">
    <property type="entry name" value="JAB1/MPN domain"/>
    <property type="match status" value="1"/>
</dbReference>
<dbReference type="PANTHER" id="PTHR43267:SF1">
    <property type="entry name" value="TRNA THREONYLCARBAMOYLADENOSINE DEHYDRATASE"/>
    <property type="match status" value="1"/>
</dbReference>
<evidence type="ECO:0000256" key="1">
    <source>
        <dbReference type="ARBA" id="ARBA00022670"/>
    </source>
</evidence>
<feature type="domain" description="JAB" evidence="7">
    <location>
        <begin position="632"/>
        <end position="727"/>
    </location>
</feature>
<keyword evidence="9" id="KW-1185">Reference proteome</keyword>
<dbReference type="InterPro" id="IPR032865">
    <property type="entry name" value="Prok-E2_A"/>
</dbReference>
<evidence type="ECO:0000259" key="7">
    <source>
        <dbReference type="Pfam" id="PF14464"/>
    </source>
</evidence>
<dbReference type="InterPro" id="IPR035985">
    <property type="entry name" value="Ubiquitin-activating_enz"/>
</dbReference>
<dbReference type="GO" id="GO:0008237">
    <property type="term" value="F:metallopeptidase activity"/>
    <property type="evidence" value="ECO:0007669"/>
    <property type="project" value="UniProtKB-KW"/>
</dbReference>
<dbReference type="EMBL" id="SEWG01000003">
    <property type="protein sequence ID" value="RYU90963.1"/>
    <property type="molecule type" value="Genomic_DNA"/>
</dbReference>
<organism evidence="8 9">
    <name type="scientific">Mucilaginibacter terrigena</name>
    <dbReference type="NCBI Taxonomy" id="2492395"/>
    <lineage>
        <taxon>Bacteria</taxon>
        <taxon>Pseudomonadati</taxon>
        <taxon>Bacteroidota</taxon>
        <taxon>Sphingobacteriia</taxon>
        <taxon>Sphingobacteriales</taxon>
        <taxon>Sphingobacteriaceae</taxon>
        <taxon>Mucilaginibacter</taxon>
    </lineage>
</organism>
<keyword evidence="5" id="KW-0482">Metalloprotease</keyword>
<dbReference type="Proteomes" id="UP000293331">
    <property type="component" value="Unassembled WGS sequence"/>
</dbReference>
<evidence type="ECO:0000259" key="6">
    <source>
        <dbReference type="Pfam" id="PF00899"/>
    </source>
</evidence>
<gene>
    <name evidence="8" type="ORF">EWM62_10045</name>
</gene>
<keyword evidence="3" id="KW-0378">Hydrolase</keyword>
<dbReference type="GO" id="GO:0008641">
    <property type="term" value="F:ubiquitin-like modifier activating enzyme activity"/>
    <property type="evidence" value="ECO:0007669"/>
    <property type="project" value="InterPro"/>
</dbReference>
<evidence type="ECO:0000313" key="8">
    <source>
        <dbReference type="EMBL" id="RYU90963.1"/>
    </source>
</evidence>
<dbReference type="InterPro" id="IPR045886">
    <property type="entry name" value="ThiF/MoeB/HesA"/>
</dbReference>
<dbReference type="GO" id="GO:0046872">
    <property type="term" value="F:metal ion binding"/>
    <property type="evidence" value="ECO:0007669"/>
    <property type="project" value="UniProtKB-KW"/>
</dbReference>
<protein>
    <submittedName>
        <fullName evidence="8">Thiamine biosynthesis protein ThiF</fullName>
    </submittedName>
</protein>
<dbReference type="SUPFAM" id="SSF69572">
    <property type="entry name" value="Activating enzymes of the ubiquitin-like proteins"/>
    <property type="match status" value="1"/>
</dbReference>
<feature type="domain" description="THIF-type NAD/FAD binding fold" evidence="6">
    <location>
        <begin position="373"/>
        <end position="437"/>
    </location>
</feature>
<name>A0A4Q5LNN4_9SPHI</name>
<dbReference type="PANTHER" id="PTHR43267">
    <property type="entry name" value="TRNA THREONYLCARBAMOYLADENOSINE DEHYDRATASE"/>
    <property type="match status" value="1"/>
</dbReference>
<dbReference type="Pfam" id="PF00899">
    <property type="entry name" value="ThiF"/>
    <property type="match status" value="1"/>
</dbReference>
<evidence type="ECO:0000256" key="3">
    <source>
        <dbReference type="ARBA" id="ARBA00022801"/>
    </source>
</evidence>
<dbReference type="AlphaFoldDB" id="A0A4Q5LNN4"/>
<dbReference type="InterPro" id="IPR000594">
    <property type="entry name" value="ThiF_NAD_FAD-bd"/>
</dbReference>
<keyword evidence="2" id="KW-0479">Metal-binding</keyword>
<sequence length="760" mass="84937">MAAETFSKSLPEFPGTIENPALRDSLAFLHEVIGPDFKILTWDETRLAVPVKIRVDLPTLGNHDEIDIQSIEPVVLVFNLAEYPSVSPMVFTDRLDFPKDKLAHLYIAKNGRPPAFCYVRGNSDEWYANKRIEDLLIRVSNWLRDAAAGELTEDGEQFEPLRLEGYSGTIIYDYDLFAEIVKGNKSLIPGQNYTVALFERMKDEDVSSYKFIKVLTLENLSAVIEQVDKEKKKDKEAVDRKQYHYGYILWNEQEETFANYVIDFPHNWEEFKSFCALYKVDITEFEDTVATADGNYYVSFPVIVGIKRPLNLIGYSSNIEFVNFRFRVDTADVAEGKITTNIPVKIQLHNQPLTQAKARVISGLPVILPFPNVIFGCGALGSKIVMHFARSGQTGFTLIDPDCISPHNLVRHALYTDDEGSNKAVALADKIKKIYPHEKLWLANGASLKDGLFENPDTFKVYKWVMDFTASEAFFNKLVLTKSMENAQICSAGISDFGNLGILLKEGAHRNPRIDDLQAILYSHYKTDKQIREWLSREQAANTNGNLIVQVGVGCNSETTILSDDKVSAHSAYFAGVIKNEMGKAPVGGKIFLNRITEGDEYSIATSSISVEPFDVIQAINDPSWTTRFKKGILEQIKKDAVKAKKNETGGLFTGLVNYKTKTIHITDLISAPPDSKANSICFFRGHQGLPAQILKVTDGSGGQLGYIGEWHSHPKGPNGLSDVDMASVFRFKSEFAELTTPLPVFLTVVTPAGILPFVY</sequence>
<dbReference type="InterPro" id="IPR028090">
    <property type="entry name" value="JAB_dom_prok"/>
</dbReference>
<reference evidence="8 9" key="1">
    <citation type="submission" date="2019-02" db="EMBL/GenBank/DDBJ databases">
        <title>Bacterial novel species Mucilaginibacter sp. 17JY9-4 isolated from soil.</title>
        <authorList>
            <person name="Jung H.-Y."/>
        </authorList>
    </citation>
    <scope>NUCLEOTIDE SEQUENCE [LARGE SCALE GENOMIC DNA]</scope>
    <source>
        <strain evidence="8 9">17JY9-4</strain>
    </source>
</reference>
<proteinExistence type="predicted"/>
<dbReference type="GO" id="GO:0006508">
    <property type="term" value="P:proteolysis"/>
    <property type="evidence" value="ECO:0007669"/>
    <property type="project" value="UniProtKB-KW"/>
</dbReference>
<dbReference type="Pfam" id="PF14464">
    <property type="entry name" value="Prok-JAB"/>
    <property type="match status" value="1"/>
</dbReference>
<dbReference type="RefSeq" id="WP_129876511.1">
    <property type="nucleotide sequence ID" value="NZ_SEWG01000003.1"/>
</dbReference>
<dbReference type="GO" id="GO:0061504">
    <property type="term" value="P:cyclic threonylcarbamoyladenosine biosynthetic process"/>
    <property type="evidence" value="ECO:0007669"/>
    <property type="project" value="TreeGrafter"/>
</dbReference>